<evidence type="ECO:0000256" key="4">
    <source>
        <dbReference type="ARBA" id="ARBA00022692"/>
    </source>
</evidence>
<feature type="transmembrane region" description="Helical" evidence="8">
    <location>
        <begin position="45"/>
        <end position="66"/>
    </location>
</feature>
<evidence type="ECO:0000313" key="12">
    <source>
        <dbReference type="Proteomes" id="UP000013015"/>
    </source>
</evidence>
<dbReference type="EMBL" id="AQHZ01000024">
    <property type="protein sequence ID" value="ENO17808.1"/>
    <property type="molecule type" value="Genomic_DNA"/>
</dbReference>
<proteinExistence type="inferred from homology"/>
<dbReference type="NCBIfam" id="TIGR01297">
    <property type="entry name" value="CDF"/>
    <property type="match status" value="1"/>
</dbReference>
<feature type="transmembrane region" description="Helical" evidence="8">
    <location>
        <begin position="20"/>
        <end position="39"/>
    </location>
</feature>
<dbReference type="Gene3D" id="1.20.1510.10">
    <property type="entry name" value="Cation efflux protein transmembrane domain"/>
    <property type="match status" value="1"/>
</dbReference>
<dbReference type="InterPro" id="IPR050681">
    <property type="entry name" value="CDF/SLC30A"/>
</dbReference>
<dbReference type="Proteomes" id="UP000013015">
    <property type="component" value="Unassembled WGS sequence"/>
</dbReference>
<keyword evidence="6" id="KW-0406">Ion transport</keyword>
<protein>
    <submittedName>
        <fullName evidence="11">CDF family cation diffusion facilitator</fullName>
    </submittedName>
</protein>
<evidence type="ECO:0000313" key="11">
    <source>
        <dbReference type="EMBL" id="ENO17808.1"/>
    </source>
</evidence>
<evidence type="ECO:0000256" key="7">
    <source>
        <dbReference type="ARBA" id="ARBA00023136"/>
    </source>
</evidence>
<dbReference type="STRING" id="888050.HMPREF9004_1718"/>
<dbReference type="OrthoDB" id="9809646at2"/>
<comment type="caution">
    <text evidence="11">The sequence shown here is derived from an EMBL/GenBank/DDBJ whole genome shotgun (WGS) entry which is preliminary data.</text>
</comment>
<feature type="transmembrane region" description="Helical" evidence="8">
    <location>
        <begin position="117"/>
        <end position="141"/>
    </location>
</feature>
<dbReference type="InterPro" id="IPR058533">
    <property type="entry name" value="Cation_efflux_TM"/>
</dbReference>
<evidence type="ECO:0000256" key="2">
    <source>
        <dbReference type="ARBA" id="ARBA00008873"/>
    </source>
</evidence>
<feature type="transmembrane region" description="Helical" evidence="8">
    <location>
        <begin position="153"/>
        <end position="178"/>
    </location>
</feature>
<sequence length="307" mass="32354">MSHSHAHSHSHSSAHRGRLILTLIITTTILIAEVIGAYWTSSLALLADAGHMLTDVAGLAIAVTAASLIEKPATSEHTWGLRRAEVLAAGAQATVLLGVGTFAFIEGIERLITPRPIASVGLLVFGIVGLVGNVASILILASGRGANLNMRAAFLEVVNDALGSVAVIASAAIIALTGWTRADAIAGMLIAAFIVPRAITIIREAGSILMESTPKGLDLSEVHEHLSSVPHVLDVHDLHAYEIATGLPVLTAHIVLADECFADGHATTLLHQFQDCVAEHFPVSIEHSTFQLESRTHAEHEISSCRH</sequence>
<dbReference type="PANTHER" id="PTHR11562">
    <property type="entry name" value="CATION EFFLUX PROTEIN/ ZINC TRANSPORTER"/>
    <property type="match status" value="1"/>
</dbReference>
<dbReference type="PATRIC" id="fig|888050.3.peg.1655"/>
<evidence type="ECO:0000256" key="6">
    <source>
        <dbReference type="ARBA" id="ARBA00023065"/>
    </source>
</evidence>
<keyword evidence="4 8" id="KW-0812">Transmembrane</keyword>
<keyword evidence="12" id="KW-1185">Reference proteome</keyword>
<gene>
    <name evidence="11" type="primary">czc</name>
    <name evidence="11" type="ORF">HMPREF9004_1718</name>
</gene>
<feature type="domain" description="Cation efflux protein transmembrane" evidence="9">
    <location>
        <begin position="19"/>
        <end position="210"/>
    </location>
</feature>
<feature type="domain" description="Cation efflux protein cytoplasmic" evidence="10">
    <location>
        <begin position="214"/>
        <end position="293"/>
    </location>
</feature>
<dbReference type="GO" id="GO:0005886">
    <property type="term" value="C:plasma membrane"/>
    <property type="evidence" value="ECO:0007669"/>
    <property type="project" value="TreeGrafter"/>
</dbReference>
<evidence type="ECO:0000256" key="5">
    <source>
        <dbReference type="ARBA" id="ARBA00022989"/>
    </source>
</evidence>
<dbReference type="InterPro" id="IPR027469">
    <property type="entry name" value="Cation_efflux_TMD_sf"/>
</dbReference>
<dbReference type="InterPro" id="IPR002524">
    <property type="entry name" value="Cation_efflux"/>
</dbReference>
<keyword evidence="3" id="KW-0813">Transport</keyword>
<name>N6X9J1_9ACTO</name>
<dbReference type="InterPro" id="IPR036837">
    <property type="entry name" value="Cation_efflux_CTD_sf"/>
</dbReference>
<reference evidence="11 12" key="1">
    <citation type="submission" date="2013-03" db="EMBL/GenBank/DDBJ databases">
        <title>Reference genome for the Human Microbiome Project.</title>
        <authorList>
            <person name="Aqrawi P."/>
            <person name="Ayvaz T."/>
            <person name="Bess C."/>
            <person name="Blankenburg K."/>
            <person name="Coyle M."/>
            <person name="Deng J."/>
            <person name="Forbes L."/>
            <person name="Fowler G."/>
            <person name="Francisco L."/>
            <person name="Fu Q."/>
            <person name="Gibbs R."/>
            <person name="Gross S."/>
            <person name="Gubbala S."/>
            <person name="Hale W."/>
            <person name="Hemphill L."/>
            <person name="Highlander S."/>
            <person name="Hirani K."/>
            <person name="Jackson L."/>
            <person name="Jakkamsetti A."/>
            <person name="Javaid M."/>
            <person name="Jayaseelan J.C."/>
            <person name="Jiang H."/>
            <person name="Joshi V."/>
            <person name="Korchina V."/>
            <person name="Kovar C."/>
            <person name="Lara F."/>
            <person name="Lee S."/>
            <person name="Liu Y."/>
            <person name="Mata R."/>
            <person name="Mathew T."/>
            <person name="Munidasa M."/>
            <person name="Muzny D."/>
            <person name="Nazareth L."/>
            <person name="Ngo R."/>
            <person name="Nguyen L."/>
            <person name="Nguyen N."/>
            <person name="Okwuonu G."/>
            <person name="Ongeri F."/>
            <person name="Palculict T."/>
            <person name="Patil S."/>
            <person name="Petrosino J."/>
            <person name="Pham C."/>
            <person name="Pham P."/>
            <person name="Pu L.-L."/>
            <person name="Qin X."/>
            <person name="Qu J."/>
            <person name="Reid J."/>
            <person name="Ross M."/>
            <person name="Ruth R."/>
            <person name="Saada N."/>
            <person name="San Lucas F."/>
            <person name="Santibanez J."/>
            <person name="Shang Y."/>
            <person name="Simmons D."/>
            <person name="Song X.-Z."/>
            <person name="Tang L.-Y."/>
            <person name="Thornton R."/>
            <person name="Warren J."/>
            <person name="Weissenberger G."/>
            <person name="Wilczek-Boney K."/>
            <person name="Worley K."/>
            <person name="Youmans B."/>
            <person name="Zhang J."/>
            <person name="Zhang L."/>
            <person name="Zhao Z."/>
            <person name="Zhou C."/>
            <person name="Zhu D."/>
            <person name="Zhu Y."/>
        </authorList>
    </citation>
    <scope>NUCLEOTIDE SEQUENCE [LARGE SCALE GENOMIC DNA]</scope>
    <source>
        <strain evidence="11 12">F0333</strain>
    </source>
</reference>
<evidence type="ECO:0000256" key="8">
    <source>
        <dbReference type="SAM" id="Phobius"/>
    </source>
</evidence>
<dbReference type="eggNOG" id="COG1230">
    <property type="taxonomic scope" value="Bacteria"/>
</dbReference>
<dbReference type="InterPro" id="IPR027470">
    <property type="entry name" value="Cation_efflux_CTD"/>
</dbReference>
<feature type="transmembrane region" description="Helical" evidence="8">
    <location>
        <begin position="86"/>
        <end position="105"/>
    </location>
</feature>
<dbReference type="Pfam" id="PF01545">
    <property type="entry name" value="Cation_efflux"/>
    <property type="match status" value="1"/>
</dbReference>
<keyword evidence="7 8" id="KW-0472">Membrane</keyword>
<feature type="transmembrane region" description="Helical" evidence="8">
    <location>
        <begin position="184"/>
        <end position="202"/>
    </location>
</feature>
<evidence type="ECO:0000256" key="1">
    <source>
        <dbReference type="ARBA" id="ARBA00004141"/>
    </source>
</evidence>
<keyword evidence="5 8" id="KW-1133">Transmembrane helix</keyword>
<dbReference type="HOGENOM" id="CLU_013430_0_0_11"/>
<organism evidence="11 12">
    <name type="scientific">Schaalia cardiffensis F0333</name>
    <dbReference type="NCBI Taxonomy" id="888050"/>
    <lineage>
        <taxon>Bacteria</taxon>
        <taxon>Bacillati</taxon>
        <taxon>Actinomycetota</taxon>
        <taxon>Actinomycetes</taxon>
        <taxon>Actinomycetales</taxon>
        <taxon>Actinomycetaceae</taxon>
        <taxon>Schaalia</taxon>
    </lineage>
</organism>
<evidence type="ECO:0000256" key="3">
    <source>
        <dbReference type="ARBA" id="ARBA00022448"/>
    </source>
</evidence>
<accession>N6X9J1</accession>
<dbReference type="GO" id="GO:0005385">
    <property type="term" value="F:zinc ion transmembrane transporter activity"/>
    <property type="evidence" value="ECO:0007669"/>
    <property type="project" value="TreeGrafter"/>
</dbReference>
<dbReference type="Pfam" id="PF16916">
    <property type="entry name" value="ZT_dimer"/>
    <property type="match status" value="1"/>
</dbReference>
<comment type="subcellular location">
    <subcellularLocation>
        <location evidence="1">Membrane</location>
        <topology evidence="1">Multi-pass membrane protein</topology>
    </subcellularLocation>
</comment>
<comment type="similarity">
    <text evidence="2">Belongs to the cation diffusion facilitator (CDF) transporter (TC 2.A.4) family. SLC30A subfamily.</text>
</comment>
<dbReference type="SUPFAM" id="SSF161111">
    <property type="entry name" value="Cation efflux protein transmembrane domain-like"/>
    <property type="match status" value="1"/>
</dbReference>
<dbReference type="AlphaFoldDB" id="N6X9J1"/>
<evidence type="ECO:0000259" key="9">
    <source>
        <dbReference type="Pfam" id="PF01545"/>
    </source>
</evidence>
<dbReference type="RefSeq" id="WP_005964476.1">
    <property type="nucleotide sequence ID" value="NZ_CP040505.1"/>
</dbReference>
<evidence type="ECO:0000259" key="10">
    <source>
        <dbReference type="Pfam" id="PF16916"/>
    </source>
</evidence>
<dbReference type="PANTHER" id="PTHR11562:SF17">
    <property type="entry name" value="RE54080P-RELATED"/>
    <property type="match status" value="1"/>
</dbReference>
<dbReference type="SUPFAM" id="SSF160240">
    <property type="entry name" value="Cation efflux protein cytoplasmic domain-like"/>
    <property type="match status" value="1"/>
</dbReference>